<dbReference type="InterPro" id="IPR011990">
    <property type="entry name" value="TPR-like_helical_dom_sf"/>
</dbReference>
<comment type="similarity">
    <text evidence="3">Belongs to the PPR family. PCMP-E subfamily.</text>
</comment>
<protein>
    <recommendedName>
        <fullName evidence="9">Pentatricopeptide repeat-containing protein</fullName>
    </recommendedName>
</protein>
<evidence type="ECO:0000259" key="6">
    <source>
        <dbReference type="Pfam" id="PF22624"/>
    </source>
</evidence>
<keyword evidence="2" id="KW-0677">Repeat</keyword>
<evidence type="ECO:0008006" key="9">
    <source>
        <dbReference type="Google" id="ProtNLM"/>
    </source>
</evidence>
<dbReference type="FunFam" id="1.25.40.10:FF:000334">
    <property type="entry name" value="Pentatricopeptide repeat-containing protein"/>
    <property type="match status" value="1"/>
</dbReference>
<proteinExistence type="inferred from homology"/>
<dbReference type="PANTHER" id="PTHR47926">
    <property type="entry name" value="PENTATRICOPEPTIDE REPEAT-CONTAINING PROTEIN"/>
    <property type="match status" value="1"/>
</dbReference>
<dbReference type="EMBL" id="JACXVP010000011">
    <property type="protein sequence ID" value="KAG5574967.1"/>
    <property type="molecule type" value="Genomic_DNA"/>
</dbReference>
<dbReference type="Gene3D" id="3.90.470.20">
    <property type="entry name" value="4'-phosphopantetheinyl transferase domain"/>
    <property type="match status" value="2"/>
</dbReference>
<dbReference type="InterPro" id="IPR046960">
    <property type="entry name" value="PPR_At4g14850-like_plant"/>
</dbReference>
<feature type="repeat" description="PPR" evidence="4">
    <location>
        <begin position="77"/>
        <end position="107"/>
    </location>
</feature>
<dbReference type="Pfam" id="PF01535">
    <property type="entry name" value="PPR"/>
    <property type="match status" value="5"/>
</dbReference>
<dbReference type="Pfam" id="PF22624">
    <property type="entry name" value="AASDHPPT_N"/>
    <property type="match status" value="1"/>
</dbReference>
<dbReference type="Pfam" id="PF13041">
    <property type="entry name" value="PPR_2"/>
    <property type="match status" value="3"/>
</dbReference>
<dbReference type="OrthoDB" id="185373at2759"/>
<dbReference type="Pfam" id="PF01648">
    <property type="entry name" value="ACPS"/>
    <property type="match status" value="1"/>
</dbReference>
<dbReference type="FunFam" id="1.25.40.10:FF:000470">
    <property type="entry name" value="Pentatricopeptide repeat-containing protein At5g66520"/>
    <property type="match status" value="1"/>
</dbReference>
<feature type="repeat" description="PPR" evidence="4">
    <location>
        <begin position="374"/>
        <end position="408"/>
    </location>
</feature>
<dbReference type="InterPro" id="IPR037143">
    <property type="entry name" value="4-PPantetheinyl_Trfase_dom_sf"/>
</dbReference>
<evidence type="ECO:0000256" key="3">
    <source>
        <dbReference type="ARBA" id="ARBA00061659"/>
    </source>
</evidence>
<gene>
    <name evidence="7" type="ORF">H5410_055101</name>
</gene>
<evidence type="ECO:0000256" key="2">
    <source>
        <dbReference type="ARBA" id="ARBA00022737"/>
    </source>
</evidence>
<reference evidence="7 8" key="1">
    <citation type="submission" date="2020-09" db="EMBL/GenBank/DDBJ databases">
        <title>De no assembly of potato wild relative species, Solanum commersonii.</title>
        <authorList>
            <person name="Cho K."/>
        </authorList>
    </citation>
    <scope>NUCLEOTIDE SEQUENCE [LARGE SCALE GENOMIC DNA]</scope>
    <source>
        <strain evidence="7">LZ3.2</strain>
        <tissue evidence="7">Leaf</tissue>
    </source>
</reference>
<evidence type="ECO:0000313" key="8">
    <source>
        <dbReference type="Proteomes" id="UP000824120"/>
    </source>
</evidence>
<dbReference type="FunFam" id="1.25.40.10:FF:001156">
    <property type="entry name" value="Pentatricopeptide repeat-containing protein At5g61800"/>
    <property type="match status" value="1"/>
</dbReference>
<keyword evidence="8" id="KW-1185">Reference proteome</keyword>
<organism evidence="7 8">
    <name type="scientific">Solanum commersonii</name>
    <name type="common">Commerson's wild potato</name>
    <name type="synonym">Commerson's nightshade</name>
    <dbReference type="NCBI Taxonomy" id="4109"/>
    <lineage>
        <taxon>Eukaryota</taxon>
        <taxon>Viridiplantae</taxon>
        <taxon>Streptophyta</taxon>
        <taxon>Embryophyta</taxon>
        <taxon>Tracheophyta</taxon>
        <taxon>Spermatophyta</taxon>
        <taxon>Magnoliopsida</taxon>
        <taxon>eudicotyledons</taxon>
        <taxon>Gunneridae</taxon>
        <taxon>Pentapetalae</taxon>
        <taxon>asterids</taxon>
        <taxon>lamiids</taxon>
        <taxon>Solanales</taxon>
        <taxon>Solanaceae</taxon>
        <taxon>Solanoideae</taxon>
        <taxon>Solaneae</taxon>
        <taxon>Solanum</taxon>
    </lineage>
</organism>
<evidence type="ECO:0000313" key="7">
    <source>
        <dbReference type="EMBL" id="KAG5574967.1"/>
    </source>
</evidence>
<dbReference type="GO" id="GO:0009451">
    <property type="term" value="P:RNA modification"/>
    <property type="evidence" value="ECO:0007669"/>
    <property type="project" value="InterPro"/>
</dbReference>
<name>A0A9J5WI27_SOLCO</name>
<feature type="repeat" description="PPR" evidence="4">
    <location>
        <begin position="241"/>
        <end position="271"/>
    </location>
</feature>
<accession>A0A9J5WI27</accession>
<dbReference type="InterPro" id="IPR046848">
    <property type="entry name" value="E_motif"/>
</dbReference>
<dbReference type="GO" id="GO:0003723">
    <property type="term" value="F:RNA binding"/>
    <property type="evidence" value="ECO:0007669"/>
    <property type="project" value="InterPro"/>
</dbReference>
<comment type="caution">
    <text evidence="7">The sequence shown here is derived from an EMBL/GenBank/DDBJ whole genome shotgun (WGS) entry which is preliminary data.</text>
</comment>
<keyword evidence="1" id="KW-0808">Transferase</keyword>
<feature type="domain" description="4'-phosphopantetheinyl transferase" evidence="5">
    <location>
        <begin position="664"/>
        <end position="774"/>
    </location>
</feature>
<dbReference type="SUPFAM" id="SSF56214">
    <property type="entry name" value="4'-phosphopantetheinyl transferase"/>
    <property type="match status" value="2"/>
</dbReference>
<dbReference type="Gene3D" id="1.25.40.10">
    <property type="entry name" value="Tetratricopeptide repeat domain"/>
    <property type="match status" value="4"/>
</dbReference>
<dbReference type="Pfam" id="PF20431">
    <property type="entry name" value="E_motif"/>
    <property type="match status" value="1"/>
</dbReference>
<evidence type="ECO:0000256" key="4">
    <source>
        <dbReference type="PROSITE-ProRule" id="PRU00708"/>
    </source>
</evidence>
<dbReference type="PROSITE" id="PS51375">
    <property type="entry name" value="PPR"/>
    <property type="match status" value="5"/>
</dbReference>
<feature type="repeat" description="PPR" evidence="4">
    <location>
        <begin position="272"/>
        <end position="306"/>
    </location>
</feature>
<dbReference type="PANTHER" id="PTHR47926:SF467">
    <property type="entry name" value="REPEAT-CONTAINING PROTEIN, PUTATIVE-RELATED"/>
    <property type="match status" value="1"/>
</dbReference>
<sequence>MSLIRKCIRTEPSSFTVLNLLRESRCIKHLEQVHTHIIQKGYEQDHFIINQFISLCNVFSYDISYATSVFEHVIQPNVYVWNTLIKGYSKKSSLVDCFVVLRQMRRTVNVKPDEFTFPSLVKSCSNVFALREGKIIHGLLVRYGIDSDVFVGSSLIDLYGKCKEIEYARRIFDEIPLKNEVIWTAMIVGYVYVGDLLEARKLFNEMPQRNVASGNAMIRGFVKFGDLSGAKKLFDSMPYKDVVSFTTMIDGYAKAGDMASARFLFDRSSDRDIILWSALMSGYAQNGQPNEAVKIFHELLSMNVRPDEFIMVSLMCACSQLGRLDLANWVEHYMSQNSFDLNQVHIASALVDMNAKCGNMERAKMLFEGMPKRDLVSYCSMIQGLSIHGCGSQAVDFFDRMLNEGLVPDDVSLKIILTACSRAELVKEGFRIFNLMTTKYSVKVSPDHYACVVDLLGRSGKLQDAYELIKSMPVEPHAGAWGALLGACKLHCDIEVGEEISNRLFELEPQNTGNYVILSDIYAAANRWLDVALLRQKMSEKGLRKIPGCSSWLTFLNGTHLPTTSLLLCPFVPNMNTPPLPGSMEDRKRALVSRLLQYALIHQVLGIPYNKIVIRRTAEGKPYLLYLEHSEECDKPNLELPNFNFNASHHGDFVAIASEPVCLVGLDVVSQTIPEKESVEEFIQSLSLYFSKLEWFNIINAGSSRQILSEFYRYWSVKEAFVKAIGDGVGHKLDAIEFHHKNWENIVVKVDGKELEDWRFWLLELEKDHVASIARGHPMYATSSYKTTLNRTKFNDEEYNLGLHLPNARFIFRKVEDLFPSNGTGRVPPC</sequence>
<dbReference type="GO" id="GO:0000287">
    <property type="term" value="F:magnesium ion binding"/>
    <property type="evidence" value="ECO:0007669"/>
    <property type="project" value="InterPro"/>
</dbReference>
<dbReference type="NCBIfam" id="TIGR00756">
    <property type="entry name" value="PPR"/>
    <property type="match status" value="5"/>
</dbReference>
<dbReference type="InterPro" id="IPR002885">
    <property type="entry name" value="PPR_rpt"/>
</dbReference>
<evidence type="ECO:0000256" key="1">
    <source>
        <dbReference type="ARBA" id="ARBA00022679"/>
    </source>
</evidence>
<dbReference type="InterPro" id="IPR008278">
    <property type="entry name" value="4-PPantetheinyl_Trfase_dom"/>
</dbReference>
<dbReference type="FunFam" id="3.90.470.20:FF:000003">
    <property type="entry name" value="L-aminoadipate-semialdehyde dehydrogenase-phosphopantetheinyl transferase"/>
    <property type="match status" value="1"/>
</dbReference>
<evidence type="ECO:0000259" key="5">
    <source>
        <dbReference type="Pfam" id="PF01648"/>
    </source>
</evidence>
<dbReference type="AlphaFoldDB" id="A0A9J5WI27"/>
<dbReference type="InterPro" id="IPR055066">
    <property type="entry name" value="AASDHPPT_N"/>
</dbReference>
<feature type="repeat" description="PPR" evidence="4">
    <location>
        <begin position="179"/>
        <end position="213"/>
    </location>
</feature>
<feature type="domain" description="4'-phosphopantetheinyl transferase N-terminal" evidence="6">
    <location>
        <begin position="584"/>
        <end position="660"/>
    </location>
</feature>
<dbReference type="Proteomes" id="UP000824120">
    <property type="component" value="Chromosome 11"/>
</dbReference>
<dbReference type="GO" id="GO:0008897">
    <property type="term" value="F:holo-[acyl-carrier-protein] synthase activity"/>
    <property type="evidence" value="ECO:0007669"/>
    <property type="project" value="InterPro"/>
</dbReference>